<organism evidence="3 4">
    <name type="scientific">Vibrio phage vB_VpaP_KF1</name>
    <dbReference type="NCBI Taxonomy" id="2041472"/>
    <lineage>
        <taxon>Viruses</taxon>
        <taxon>Duplodnaviria</taxon>
        <taxon>Heunggongvirae</taxon>
        <taxon>Uroviricota</taxon>
        <taxon>Caudoviricetes</taxon>
        <taxon>Autographivirales</taxon>
        <taxon>Autoscriptoviridae</taxon>
        <taxon>Maculvirus</taxon>
        <taxon>Maculvirus KF1</taxon>
    </lineage>
</organism>
<feature type="compositionally biased region" description="Basic residues" evidence="1">
    <location>
        <begin position="630"/>
        <end position="639"/>
    </location>
</feature>
<dbReference type="InterPro" id="IPR027417">
    <property type="entry name" value="P-loop_NTPase"/>
</dbReference>
<reference evidence="3 4" key="1">
    <citation type="submission" date="2017-08" db="EMBL/GenBank/DDBJ databases">
        <title>Complete genome sequence of bacteriophage vB_VpaP_KF1.</title>
        <authorList>
            <person name="Yu J."/>
            <person name="Kwak S.-J."/>
            <person name="Lim J.-A."/>
            <person name="Chang H.-J."/>
        </authorList>
    </citation>
    <scope>NUCLEOTIDE SEQUENCE [LARGE SCALE GENOMIC DNA]</scope>
</reference>
<dbReference type="NCBIfam" id="NF033889">
    <property type="entry name" value="termin_lrg_T7"/>
    <property type="match status" value="1"/>
</dbReference>
<proteinExistence type="predicted"/>
<gene>
    <name evidence="3" type="ORF">KF1_018</name>
</gene>
<evidence type="ECO:0000313" key="4">
    <source>
        <dbReference type="Proteomes" id="UP000259916"/>
    </source>
</evidence>
<feature type="region of interest" description="Disordered" evidence="1">
    <location>
        <begin position="615"/>
        <end position="639"/>
    </location>
</feature>
<sequence>MGLSVQVITRLKLLAQRCKKLAENPRSIPVDTRQELALMFAITFRNFEDFAYVGMRFLGFDLTDMQADIAQYMQHGPRKKMVCAQRGEAKSTLAALYSVWRLIQDQSTRVLIVSGGEKQASEVATLVIRLIETWDLLCWLRADPARGDRTSYEGYDVHCDLKPLEKAPSVACVGITAQLQGKRADLLIPDDIETTKNGLTQTQREHLLTISKDFAAINTHGDTLYLGTPQTKDSIYKTLPSRGFEVRVWCGRIPSVEQEEKYGDTLAPYIKMLIEQGARRTGFGVDGTLGETTDPQRYDEEALIEKELDFGPEGFALQYMLDTTLSDAMRTRIKLSDMIIHAGDSNSAPDMFSWTADKRALYPEVHDGVLGARLYTPLSIGTEIIPYKHKIMVIDPAGCGGDEISFAIGGAASAYVHLFGTGGFQGGVSEENMNRLIDLAEDFEVKDIVIESNMGHGTVTMLFQNALAQRDIAHIGVRDLRNSTQKERRIIDTISPVTRRHRLVVHTSALDMDIECCMSYPRDRRWQYSAFLQLQDITYDKGCLAKDDRADAIAMLVQELNAHLVEDERSAAEKALQMRVAEFILNPMAYQGVDTRPRNKGTASRLSVAGKPLHKRTGIGVGTGTLSRLNSRHRKRGRL</sequence>
<evidence type="ECO:0000313" key="3">
    <source>
        <dbReference type="EMBL" id="ATI19040.1"/>
    </source>
</evidence>
<accession>A0A384WJ49</accession>
<dbReference type="Gene3D" id="3.40.50.300">
    <property type="entry name" value="P-loop containing nucleotide triphosphate hydrolases"/>
    <property type="match status" value="1"/>
</dbReference>
<protein>
    <submittedName>
        <fullName evidence="3">Putative DNA maturase B</fullName>
    </submittedName>
</protein>
<keyword evidence="4" id="KW-1185">Reference proteome</keyword>
<dbReference type="Proteomes" id="UP000259916">
    <property type="component" value="Segment"/>
</dbReference>
<evidence type="ECO:0000256" key="1">
    <source>
        <dbReference type="SAM" id="MobiDB-lite"/>
    </source>
</evidence>
<feature type="domain" description="Terminase large subunit ribonuclease H-like" evidence="2">
    <location>
        <begin position="394"/>
        <end position="503"/>
    </location>
</feature>
<name>A0A384WJ49_9CAUD</name>
<dbReference type="EMBL" id="MF754111">
    <property type="protein sequence ID" value="ATI19040.1"/>
    <property type="molecule type" value="Genomic_DNA"/>
</dbReference>
<dbReference type="InterPro" id="IPR047987">
    <property type="entry name" value="Gp19-like_virus"/>
</dbReference>
<dbReference type="InterPro" id="IPR054762">
    <property type="entry name" value="Gp19_RNaseH-like"/>
</dbReference>
<evidence type="ECO:0000259" key="2">
    <source>
        <dbReference type="Pfam" id="PF22530"/>
    </source>
</evidence>
<dbReference type="Pfam" id="PF22530">
    <property type="entry name" value="Terminase-T7_RNaseH-like"/>
    <property type="match status" value="1"/>
</dbReference>